<dbReference type="InterPro" id="IPR045709">
    <property type="entry name" value="DUF6065"/>
</dbReference>
<dbReference type="PROSITE" id="PS51257">
    <property type="entry name" value="PROKAR_LIPOPROTEIN"/>
    <property type="match status" value="1"/>
</dbReference>
<accession>A0A1X4NE89</accession>
<comment type="caution">
    <text evidence="1">The sequence shown here is derived from an EMBL/GenBank/DDBJ whole genome shotgun (WGS) entry which is preliminary data.</text>
</comment>
<keyword evidence="2" id="KW-1185">Reference proteome</keyword>
<evidence type="ECO:0000313" key="2">
    <source>
        <dbReference type="Proteomes" id="UP000193926"/>
    </source>
</evidence>
<dbReference type="AlphaFoldDB" id="A0A1X4NE89"/>
<dbReference type="EMBL" id="JFKC01000027">
    <property type="protein sequence ID" value="OSQ45285.1"/>
    <property type="molecule type" value="Genomic_DNA"/>
</dbReference>
<sequence length="219" mass="24729">MENSPDRFAYRCLPLNIANAHGWTIACSSRFSVRWNGSDALEALEFVYENEADPPAISHFGSGILTFHINAIVTTEPGVSILASGPFNDPRAHISPLTGIIETDWLSFTFTMNWKMTSPNEWVTFEKGAPFCMIFPVRLDDIEAYELEVTPLDEESDLMKRYAAYSASRNEFNEKLKVGDPEAVSRGWQKDYFQGRDDDAKISHHRTGLKLSKPVFRGV</sequence>
<gene>
    <name evidence="1" type="ORF">MGEO_18235</name>
</gene>
<dbReference type="Pfam" id="PF19541">
    <property type="entry name" value="DUF6065"/>
    <property type="match status" value="1"/>
</dbReference>
<name>A0A1X4NE89_9RHOB</name>
<proteinExistence type="predicted"/>
<protein>
    <submittedName>
        <fullName evidence="1">Uncharacterized protein</fullName>
    </submittedName>
</protein>
<reference evidence="1 2" key="1">
    <citation type="submission" date="2014-03" db="EMBL/GenBank/DDBJ databases">
        <title>The draft genome sequence of Marivita geojedonensis KCTC 23882.</title>
        <authorList>
            <person name="Lai Q."/>
            <person name="Shao Z."/>
        </authorList>
    </citation>
    <scope>NUCLEOTIDE SEQUENCE [LARGE SCALE GENOMIC DNA]</scope>
    <source>
        <strain evidence="1 2">DPG-138</strain>
    </source>
</reference>
<organism evidence="1 2">
    <name type="scientific">Marivita geojedonensis</name>
    <dbReference type="NCBI Taxonomy" id="1123756"/>
    <lineage>
        <taxon>Bacteria</taxon>
        <taxon>Pseudomonadati</taxon>
        <taxon>Pseudomonadota</taxon>
        <taxon>Alphaproteobacteria</taxon>
        <taxon>Rhodobacterales</taxon>
        <taxon>Roseobacteraceae</taxon>
        <taxon>Marivita</taxon>
    </lineage>
</organism>
<dbReference type="STRING" id="1123756.MGEO_18235"/>
<dbReference type="Proteomes" id="UP000193926">
    <property type="component" value="Unassembled WGS sequence"/>
</dbReference>
<evidence type="ECO:0000313" key="1">
    <source>
        <dbReference type="EMBL" id="OSQ45285.1"/>
    </source>
</evidence>